<sequence>MDSFIKALNRYAPLSTACIDEILKIVRPKTIARHDFLLREGSIPRTIAFVSKGLLSYYYTTEEGNIVIKKFFAENSFVASTSAMLKREPGLFNICALEDTDVLEYDSFAFRQLLERFPDLAMFHIKYMEKHWIEDKEVLEITAKYQNATQRYQSFLLTYPELNDRLKQHHIASYLGITPTQLSRIRKELFL</sequence>
<feature type="domain" description="Cyclic nucleotide-binding" evidence="1">
    <location>
        <begin position="10"/>
        <end position="131"/>
    </location>
</feature>
<gene>
    <name evidence="2" type="ORF">TH53_09510</name>
</gene>
<dbReference type="CDD" id="cd00038">
    <property type="entry name" value="CAP_ED"/>
    <property type="match status" value="1"/>
</dbReference>
<dbReference type="STRING" id="1503925.TH53_09510"/>
<dbReference type="Proteomes" id="UP000032049">
    <property type="component" value="Unassembled WGS sequence"/>
</dbReference>
<reference evidence="2 3" key="1">
    <citation type="submission" date="2015-01" db="EMBL/GenBank/DDBJ databases">
        <title>Draft genome sequence of Pedobacter sp. NL19 isolated from sludge of an effluent treatment pond in an abandoned uranium mine.</title>
        <authorList>
            <person name="Santos T."/>
            <person name="Caetano T."/>
            <person name="Covas C."/>
            <person name="Cruz A."/>
            <person name="Mendo S."/>
        </authorList>
    </citation>
    <scope>NUCLEOTIDE SEQUENCE [LARGE SCALE GENOMIC DNA]</scope>
    <source>
        <strain evidence="2 3">NL19</strain>
    </source>
</reference>
<accession>A0A0D0GSP9</accession>
<dbReference type="InterPro" id="IPR018490">
    <property type="entry name" value="cNMP-bd_dom_sf"/>
</dbReference>
<dbReference type="SUPFAM" id="SSF51206">
    <property type="entry name" value="cAMP-binding domain-like"/>
    <property type="match status" value="1"/>
</dbReference>
<dbReference type="InterPro" id="IPR014710">
    <property type="entry name" value="RmlC-like_jellyroll"/>
</dbReference>
<dbReference type="PROSITE" id="PS50042">
    <property type="entry name" value="CNMP_BINDING_3"/>
    <property type="match status" value="1"/>
</dbReference>
<comment type="caution">
    <text evidence="2">The sequence shown here is derived from an EMBL/GenBank/DDBJ whole genome shotgun (WGS) entry which is preliminary data.</text>
</comment>
<proteinExistence type="predicted"/>
<name>A0A0D0GSP9_9SPHI</name>
<evidence type="ECO:0000313" key="3">
    <source>
        <dbReference type="Proteomes" id="UP000032049"/>
    </source>
</evidence>
<dbReference type="InterPro" id="IPR000595">
    <property type="entry name" value="cNMP-bd_dom"/>
</dbReference>
<evidence type="ECO:0000313" key="2">
    <source>
        <dbReference type="EMBL" id="KIO77491.1"/>
    </source>
</evidence>
<dbReference type="EMBL" id="JXRA01000034">
    <property type="protein sequence ID" value="KIO77491.1"/>
    <property type="molecule type" value="Genomic_DNA"/>
</dbReference>
<dbReference type="Gene3D" id="2.60.120.10">
    <property type="entry name" value="Jelly Rolls"/>
    <property type="match status" value="1"/>
</dbReference>
<dbReference type="OrthoDB" id="9152304at2"/>
<evidence type="ECO:0000259" key="1">
    <source>
        <dbReference type="PROSITE" id="PS50042"/>
    </source>
</evidence>
<organism evidence="2 3">
    <name type="scientific">Pedobacter lusitanus</name>
    <dbReference type="NCBI Taxonomy" id="1503925"/>
    <lineage>
        <taxon>Bacteria</taxon>
        <taxon>Pseudomonadati</taxon>
        <taxon>Bacteroidota</taxon>
        <taxon>Sphingobacteriia</taxon>
        <taxon>Sphingobacteriales</taxon>
        <taxon>Sphingobacteriaceae</taxon>
        <taxon>Pedobacter</taxon>
    </lineage>
</organism>
<protein>
    <submittedName>
        <fullName evidence="2">Cyclic nucleotide-binding protein</fullName>
    </submittedName>
</protein>
<dbReference type="AlphaFoldDB" id="A0A0D0GSP9"/>
<dbReference type="RefSeq" id="WP_041881066.1">
    <property type="nucleotide sequence ID" value="NZ_CP157278.1"/>
</dbReference>
<keyword evidence="3" id="KW-1185">Reference proteome</keyword>
<dbReference type="Pfam" id="PF00027">
    <property type="entry name" value="cNMP_binding"/>
    <property type="match status" value="1"/>
</dbReference>